<name>A0A0L8AHB0_9BACT</name>
<dbReference type="Gene3D" id="3.10.510.10">
    <property type="entry name" value="NE1680-like"/>
    <property type="match status" value="1"/>
</dbReference>
<organism evidence="1 2">
    <name type="scientific">Roseivirga seohaensis subsp. aquiponti</name>
    <dbReference type="NCBI Taxonomy" id="1566026"/>
    <lineage>
        <taxon>Bacteria</taxon>
        <taxon>Pseudomonadati</taxon>
        <taxon>Bacteroidota</taxon>
        <taxon>Cytophagia</taxon>
        <taxon>Cytophagales</taxon>
        <taxon>Roseivirgaceae</taxon>
        <taxon>Roseivirga</taxon>
    </lineage>
</organism>
<dbReference type="AlphaFoldDB" id="A0A0L8AHB0"/>
<dbReference type="InterPro" id="IPR023122">
    <property type="entry name" value="NE1680-like_sf"/>
</dbReference>
<reference evidence="2" key="1">
    <citation type="submission" date="2014-11" db="EMBL/GenBank/DDBJ databases">
        <title>Genome sequencing of Roseivirga sp. D-25.</title>
        <authorList>
            <person name="Selvaratnam C."/>
            <person name="Thevarajoo S."/>
            <person name="Goh K.M."/>
            <person name="Eee R."/>
            <person name="Chan K.-G."/>
            <person name="Chong C.S."/>
        </authorList>
    </citation>
    <scope>NUCLEOTIDE SEQUENCE [LARGE SCALE GENOMIC DNA]</scope>
    <source>
        <strain evidence="2">D-25</strain>
    </source>
</reference>
<evidence type="ECO:0000313" key="1">
    <source>
        <dbReference type="EMBL" id="KOF01794.1"/>
    </source>
</evidence>
<dbReference type="RefSeq" id="WP_053224704.1">
    <property type="nucleotide sequence ID" value="NZ_JSVA01000018.1"/>
</dbReference>
<sequence length="88" mass="10195">MKIAVWDTYVKRADGMTMHFDILVDSTLQDAEKVFQFGQAYLDTKSFDTEKLTSKECTFCHIEYPTDALKHEIETVGFSILEMENCDE</sequence>
<dbReference type="Proteomes" id="UP000036908">
    <property type="component" value="Unassembled WGS sequence"/>
</dbReference>
<dbReference type="SUPFAM" id="SSF160766">
    <property type="entry name" value="NE1680-like"/>
    <property type="match status" value="1"/>
</dbReference>
<evidence type="ECO:0000313" key="2">
    <source>
        <dbReference type="Proteomes" id="UP000036908"/>
    </source>
</evidence>
<proteinExistence type="predicted"/>
<dbReference type="InterPro" id="IPR018592">
    <property type="entry name" value="DUF2024"/>
</dbReference>
<dbReference type="EMBL" id="JSVA01000018">
    <property type="protein sequence ID" value="KOF01794.1"/>
    <property type="molecule type" value="Genomic_DNA"/>
</dbReference>
<gene>
    <name evidence="1" type="ORF">OB69_15755</name>
</gene>
<comment type="caution">
    <text evidence="1">The sequence shown here is derived from an EMBL/GenBank/DDBJ whole genome shotgun (WGS) entry which is preliminary data.</text>
</comment>
<evidence type="ECO:0008006" key="3">
    <source>
        <dbReference type="Google" id="ProtNLM"/>
    </source>
</evidence>
<dbReference type="OrthoDB" id="9795699at2"/>
<keyword evidence="2" id="KW-1185">Reference proteome</keyword>
<protein>
    <recommendedName>
        <fullName evidence="3">DUF2024 domain-containing protein</fullName>
    </recommendedName>
</protein>
<dbReference type="PATRIC" id="fig|1566026.4.peg.1470"/>
<accession>A0A0L8AHB0</accession>
<dbReference type="Pfam" id="PF09630">
    <property type="entry name" value="DUF2024"/>
    <property type="match status" value="1"/>
</dbReference>